<dbReference type="GO" id="GO:0016740">
    <property type="term" value="F:transferase activity"/>
    <property type="evidence" value="ECO:0007669"/>
    <property type="project" value="UniProtKB-KW"/>
</dbReference>
<feature type="non-terminal residue" evidence="1">
    <location>
        <position position="64"/>
    </location>
</feature>
<proteinExistence type="predicted"/>
<dbReference type="SUPFAM" id="SSF52317">
    <property type="entry name" value="Class I glutamine amidotransferase-like"/>
    <property type="match status" value="1"/>
</dbReference>
<dbReference type="AlphaFoldDB" id="K1TNB2"/>
<comment type="caution">
    <text evidence="1">The sequence shown here is derived from an EMBL/GenBank/DDBJ whole genome shotgun (WGS) entry which is preliminary data.</text>
</comment>
<dbReference type="EMBL" id="AJWY01004907">
    <property type="protein sequence ID" value="EKC71083.1"/>
    <property type="molecule type" value="Genomic_DNA"/>
</dbReference>
<dbReference type="InterPro" id="IPR029062">
    <property type="entry name" value="Class_I_gatase-like"/>
</dbReference>
<gene>
    <name evidence="1" type="ORF">LEA_07446</name>
</gene>
<evidence type="ECO:0000313" key="1">
    <source>
        <dbReference type="EMBL" id="EKC71083.1"/>
    </source>
</evidence>
<dbReference type="Gene3D" id="3.40.50.880">
    <property type="match status" value="1"/>
</dbReference>
<sequence length="64" mass="6927">MNCLVLLSGCGVKDGSCPEEVALTYTALEKYGCAYQPVADDIPVLTVDHLTGQPDQERQILKES</sequence>
<keyword evidence="1" id="KW-0808">Transferase</keyword>
<accession>K1TNB2</accession>
<name>K1TNB2_9ZZZZ</name>
<organism evidence="1">
    <name type="scientific">human gut metagenome</name>
    <dbReference type="NCBI Taxonomy" id="408170"/>
    <lineage>
        <taxon>unclassified sequences</taxon>
        <taxon>metagenomes</taxon>
        <taxon>organismal metagenomes</taxon>
    </lineage>
</organism>
<protein>
    <submittedName>
        <fullName evidence="1">Isoprenoid biosynthesis protein with amidotransferase-like domain protein</fullName>
    </submittedName>
</protein>
<reference evidence="1" key="1">
    <citation type="journal article" date="2013" name="Environ. Microbiol.">
        <title>Microbiota from the distal guts of lean and obese adolescents exhibit partial functional redundancy besides clear differences in community structure.</title>
        <authorList>
            <person name="Ferrer M."/>
            <person name="Ruiz A."/>
            <person name="Lanza F."/>
            <person name="Haange S.B."/>
            <person name="Oberbach A."/>
            <person name="Till H."/>
            <person name="Bargiela R."/>
            <person name="Campoy C."/>
            <person name="Segura M.T."/>
            <person name="Richter M."/>
            <person name="von Bergen M."/>
            <person name="Seifert J."/>
            <person name="Suarez A."/>
        </authorList>
    </citation>
    <scope>NUCLEOTIDE SEQUENCE</scope>
</reference>